<name>A0A4Y2J9U5_ARAVE</name>
<feature type="coiled-coil region" evidence="1">
    <location>
        <begin position="45"/>
        <end position="90"/>
    </location>
</feature>
<evidence type="ECO:0000313" key="3">
    <source>
        <dbReference type="Proteomes" id="UP000499080"/>
    </source>
</evidence>
<keyword evidence="3" id="KW-1185">Reference proteome</keyword>
<evidence type="ECO:0000313" key="2">
    <source>
        <dbReference type="EMBL" id="GBM87061.1"/>
    </source>
</evidence>
<accession>A0A4Y2J9U5</accession>
<comment type="caution">
    <text evidence="2">The sequence shown here is derived from an EMBL/GenBank/DDBJ whole genome shotgun (WGS) entry which is preliminary data.</text>
</comment>
<dbReference type="Proteomes" id="UP000499080">
    <property type="component" value="Unassembled WGS sequence"/>
</dbReference>
<dbReference type="AlphaFoldDB" id="A0A4Y2J9U5"/>
<reference evidence="2 3" key="1">
    <citation type="journal article" date="2019" name="Sci. Rep.">
        <title>Orb-weaving spider Araneus ventricosus genome elucidates the spidroin gene catalogue.</title>
        <authorList>
            <person name="Kono N."/>
            <person name="Nakamura H."/>
            <person name="Ohtoshi R."/>
            <person name="Moran D.A.P."/>
            <person name="Shinohara A."/>
            <person name="Yoshida Y."/>
            <person name="Fujiwara M."/>
            <person name="Mori M."/>
            <person name="Tomita M."/>
            <person name="Arakawa K."/>
        </authorList>
    </citation>
    <scope>NUCLEOTIDE SEQUENCE [LARGE SCALE GENOMIC DNA]</scope>
</reference>
<sequence>MSIWQLRKDDIIQVAKDMGLTVPADVRFIDLKSLIENSDIYKNQLEVMQKIIDSVTEERQRKAEESKEKLEFERLKLAQLEKQIELENARKDSPQTQSLNPDASNRIDSLIKSIKTLTISVPVKSESFNLFFQSIEKAFKTKKMCQKI</sequence>
<proteinExistence type="predicted"/>
<gene>
    <name evidence="2" type="ORF">AVEN_117910_1</name>
</gene>
<organism evidence="2 3">
    <name type="scientific">Araneus ventricosus</name>
    <name type="common">Orbweaver spider</name>
    <name type="synonym">Epeira ventricosa</name>
    <dbReference type="NCBI Taxonomy" id="182803"/>
    <lineage>
        <taxon>Eukaryota</taxon>
        <taxon>Metazoa</taxon>
        <taxon>Ecdysozoa</taxon>
        <taxon>Arthropoda</taxon>
        <taxon>Chelicerata</taxon>
        <taxon>Arachnida</taxon>
        <taxon>Araneae</taxon>
        <taxon>Araneomorphae</taxon>
        <taxon>Entelegynae</taxon>
        <taxon>Araneoidea</taxon>
        <taxon>Araneidae</taxon>
        <taxon>Araneus</taxon>
    </lineage>
</organism>
<dbReference type="EMBL" id="BGPR01003356">
    <property type="protein sequence ID" value="GBM87061.1"/>
    <property type="molecule type" value="Genomic_DNA"/>
</dbReference>
<protein>
    <submittedName>
        <fullName evidence="2">Uncharacterized protein</fullName>
    </submittedName>
</protein>
<keyword evidence="1" id="KW-0175">Coiled coil</keyword>
<evidence type="ECO:0000256" key="1">
    <source>
        <dbReference type="SAM" id="Coils"/>
    </source>
</evidence>